<dbReference type="EMBL" id="CP024847">
    <property type="protein sequence ID" value="AUR52322.1"/>
    <property type="molecule type" value="Genomic_DNA"/>
</dbReference>
<keyword evidence="1" id="KW-0732">Signal</keyword>
<evidence type="ECO:0000313" key="2">
    <source>
        <dbReference type="EMBL" id="AUR52322.1"/>
    </source>
</evidence>
<sequence>MKKKINFLALVSSAVIFSGCGGAGNNATGGGVNPILEDVAGSIYLDQLAVVPVKNSYKSSYLLRINNSSNQSYKIESVQITDASGKKDLSNAVKVVAQVGEDISINGSSSIQFTPQIAHSEAVLLSVKLKAQDGHSEVLHQMIRMSDKVGSKAGLAAINDINQIYTKDGNYSLSVPVILTEDFDNVSSKNGSILCSAAGFKKGNSCTLLLKGKGLSEHTIVNTRVSGYRNGQEVAFSDGSVAVEKAAGSNLLIQHGITMKADGKEQVRISVFNAGNEDIKDKLNLLGDNSKVLGAPSNPEDEDCLVSSSLNAGDSCSFVFTARKQDVSGNHPFTVGYDKDKKVTTNLEYIAEDPQMSILEVDRNGDLQSTLINDGGSHATITIKNTSNRDLSEIKITPAAAAEGFNVKSQEAGSGENPIPCSGKIDQECDISINYEPTKPAKGDLWLNITGKYTSVDGLQKQYLSSISIPYSAILSKDVLTINSEDTGNLHTIVGQPGAANFTLHNNAKKLATPLTKIALNTTVAGLSLDLSNCGGNKLNTLNAGTNCNTKVNYAAQTDIKGKETNRLNVEYTVNGEKVTTNSEEFITEVSGGDRAYITTAINLTGTPTTLSGNGLTNNPYKFTALSNNRLKLQYTFTNVGEQAATGFNIKGIPVYAEVEKSGTSCAVGLANGGATNFTTDLDKKTGSCTLELSVPSMSFLNKEASFENNNLLMANIDLGLSYSYHDQANSAPTPAHITAIKRQISFNRQWATPSLLKQTTKLIKDPVNGDYWQVAYKVGVSIADKDLVNYPVTVTPKLNYAGTNGINLVACTINEADVAKECDAIAEFKLANIGENILKMDLELSAAGVGEKDKLTYPAYASLNANPVEASLLEGIKVNTRSLVPYDRYKGKIIYAHMESYPFELQVTKPNGDGKYPISDIKINNNFLLPAGYSISQSSTDCTDDNGLQSKSLCTIKGNLQLTLPSGVNWKELATTNLNIGLSYNRDGNTFYTDPVNLEVESGVLVGTSNFKYSDTDYQRKSIQFSGQTYNMDYLVINPKISGVPANVDTGVLTAPTNKKVTAITSCANNSSGASNTLLLAAEDANGNKHDLTVYAQRYNGGFLCHLWDENVSQAYFSSVNIWLDFRKIGYDRMWDYTGDNFIARAEAQVLNDNLPTGKYKAFFYLLGRKSGNYSVRKVNIEYDHTQKQP</sequence>
<accession>A0A2I7N7A4</accession>
<dbReference type="Proteomes" id="UP000236655">
    <property type="component" value="Chromosome"/>
</dbReference>
<dbReference type="RefSeq" id="WP_102951615.1">
    <property type="nucleotide sequence ID" value="NZ_CP024847.1"/>
</dbReference>
<dbReference type="PROSITE" id="PS51257">
    <property type="entry name" value="PROKAR_LIPOPROTEIN"/>
    <property type="match status" value="1"/>
</dbReference>
<feature type="chain" id="PRO_5014455558" evidence="1">
    <location>
        <begin position="24"/>
        <end position="1191"/>
    </location>
</feature>
<evidence type="ECO:0000313" key="3">
    <source>
        <dbReference type="Proteomes" id="UP000236655"/>
    </source>
</evidence>
<dbReference type="KEGG" id="nba:CUN60_08445"/>
<feature type="signal peptide" evidence="1">
    <location>
        <begin position="1"/>
        <end position="23"/>
    </location>
</feature>
<reference evidence="3" key="1">
    <citation type="submission" date="2017-11" db="EMBL/GenBank/DDBJ databases">
        <authorList>
            <person name="Chan K.G."/>
            <person name="Lee L.S."/>
        </authorList>
    </citation>
    <scope>NUCLEOTIDE SEQUENCE [LARGE SCALE GENOMIC DNA]</scope>
    <source>
        <strain evidence="3">DSM 100970</strain>
    </source>
</reference>
<organism evidence="2 3">
    <name type="scientific">Aquella oligotrophica</name>
    <dbReference type="NCBI Taxonomy" id="2067065"/>
    <lineage>
        <taxon>Bacteria</taxon>
        <taxon>Pseudomonadati</taxon>
        <taxon>Pseudomonadota</taxon>
        <taxon>Betaproteobacteria</taxon>
        <taxon>Neisseriales</taxon>
        <taxon>Neisseriaceae</taxon>
        <taxon>Aquella</taxon>
    </lineage>
</organism>
<proteinExistence type="predicted"/>
<gene>
    <name evidence="2" type="ORF">CUN60_08445</name>
</gene>
<keyword evidence="3" id="KW-1185">Reference proteome</keyword>
<name>A0A2I7N7A4_9NEIS</name>
<evidence type="ECO:0000256" key="1">
    <source>
        <dbReference type="SAM" id="SignalP"/>
    </source>
</evidence>
<protein>
    <submittedName>
        <fullName evidence="2">Uncharacterized protein</fullName>
    </submittedName>
</protein>
<dbReference type="AlphaFoldDB" id="A0A2I7N7A4"/>